<protein>
    <submittedName>
        <fullName evidence="1">Uncharacterized protein</fullName>
    </submittedName>
</protein>
<organism evidence="1">
    <name type="scientific">Mediterraneibacter gnavus</name>
    <name type="common">Ruminococcus gnavus</name>
    <dbReference type="NCBI Taxonomy" id="33038"/>
    <lineage>
        <taxon>Bacteria</taxon>
        <taxon>Bacillati</taxon>
        <taxon>Bacillota</taxon>
        <taxon>Clostridia</taxon>
        <taxon>Lachnospirales</taxon>
        <taxon>Lachnospiraceae</taxon>
        <taxon>Mediterraneibacter</taxon>
    </lineage>
</organism>
<evidence type="ECO:0000313" key="1">
    <source>
        <dbReference type="EMBL" id="VYU60754.1"/>
    </source>
</evidence>
<dbReference type="AlphaFoldDB" id="A0A6N3G8Q6"/>
<proteinExistence type="predicted"/>
<reference evidence="1" key="1">
    <citation type="submission" date="2019-11" db="EMBL/GenBank/DDBJ databases">
        <authorList>
            <person name="Feng L."/>
        </authorList>
    </citation>
    <scope>NUCLEOTIDE SEQUENCE</scope>
    <source>
        <strain evidence="1">RgnavusLFYP36</strain>
    </source>
</reference>
<dbReference type="EMBL" id="CACRUU010000090">
    <property type="protein sequence ID" value="VYU60754.1"/>
    <property type="molecule type" value="Genomic_DNA"/>
</dbReference>
<sequence>MIVMYRRLNKQRSIFTSSQALMKAIYLDYKKFEIGGAKSVKKRKVILM</sequence>
<gene>
    <name evidence="1" type="ORF">RGLFYP36_02249</name>
</gene>
<name>A0A6N3G8Q6_MEDGN</name>
<accession>A0A6N3G8Q6</accession>